<feature type="region of interest" description="Disordered" evidence="1">
    <location>
        <begin position="1313"/>
        <end position="1332"/>
    </location>
</feature>
<feature type="region of interest" description="Disordered" evidence="1">
    <location>
        <begin position="861"/>
        <end position="943"/>
    </location>
</feature>
<evidence type="ECO:0000313" key="2">
    <source>
        <dbReference type="EMBL" id="KAF8887947.1"/>
    </source>
</evidence>
<feature type="compositionally biased region" description="Low complexity" evidence="1">
    <location>
        <begin position="578"/>
        <end position="590"/>
    </location>
</feature>
<feature type="compositionally biased region" description="Pro residues" evidence="1">
    <location>
        <begin position="190"/>
        <end position="203"/>
    </location>
</feature>
<feature type="compositionally biased region" description="Basic and acidic residues" evidence="1">
    <location>
        <begin position="891"/>
        <end position="914"/>
    </location>
</feature>
<feature type="compositionally biased region" description="Polar residues" evidence="1">
    <location>
        <begin position="216"/>
        <end position="225"/>
    </location>
</feature>
<feature type="region of interest" description="Disordered" evidence="1">
    <location>
        <begin position="1440"/>
        <end position="1470"/>
    </location>
</feature>
<feature type="compositionally biased region" description="Basic and acidic residues" evidence="1">
    <location>
        <begin position="358"/>
        <end position="371"/>
    </location>
</feature>
<proteinExistence type="predicted"/>
<feature type="compositionally biased region" description="Polar residues" evidence="1">
    <location>
        <begin position="389"/>
        <end position="403"/>
    </location>
</feature>
<feature type="region of interest" description="Disordered" evidence="1">
    <location>
        <begin position="1186"/>
        <end position="1248"/>
    </location>
</feature>
<feature type="compositionally biased region" description="Low complexity" evidence="1">
    <location>
        <begin position="167"/>
        <end position="189"/>
    </location>
</feature>
<feature type="region of interest" description="Disordered" evidence="1">
    <location>
        <begin position="631"/>
        <end position="691"/>
    </location>
</feature>
<feature type="region of interest" description="Disordered" evidence="1">
    <location>
        <begin position="1635"/>
        <end position="1679"/>
    </location>
</feature>
<evidence type="ECO:0000313" key="3">
    <source>
        <dbReference type="Proteomes" id="UP000724874"/>
    </source>
</evidence>
<feature type="region of interest" description="Disordered" evidence="1">
    <location>
        <begin position="1"/>
        <end position="99"/>
    </location>
</feature>
<feature type="compositionally biased region" description="Low complexity" evidence="1">
    <location>
        <begin position="929"/>
        <end position="939"/>
    </location>
</feature>
<feature type="compositionally biased region" description="Polar residues" evidence="1">
    <location>
        <begin position="1454"/>
        <end position="1464"/>
    </location>
</feature>
<feature type="compositionally biased region" description="Polar residues" evidence="1">
    <location>
        <begin position="591"/>
        <end position="604"/>
    </location>
</feature>
<feature type="compositionally biased region" description="Low complexity" evidence="1">
    <location>
        <begin position="1219"/>
        <end position="1236"/>
    </location>
</feature>
<protein>
    <submittedName>
        <fullName evidence="2">Uncharacterized protein</fullName>
    </submittedName>
</protein>
<feature type="region of interest" description="Disordered" evidence="1">
    <location>
        <begin position="709"/>
        <end position="797"/>
    </location>
</feature>
<accession>A0A9P5NJY1</accession>
<gene>
    <name evidence="2" type="ORF">CPB84DRAFT_1786485</name>
</gene>
<feature type="region of interest" description="Disordered" evidence="1">
    <location>
        <begin position="113"/>
        <end position="252"/>
    </location>
</feature>
<feature type="compositionally biased region" description="Low complexity" evidence="1">
    <location>
        <begin position="116"/>
        <end position="132"/>
    </location>
</feature>
<dbReference type="OrthoDB" id="2504896at2759"/>
<feature type="compositionally biased region" description="Basic and acidic residues" evidence="1">
    <location>
        <begin position="521"/>
        <end position="531"/>
    </location>
</feature>
<feature type="region of interest" description="Disordered" evidence="1">
    <location>
        <begin position="1276"/>
        <end position="1307"/>
    </location>
</feature>
<organism evidence="2 3">
    <name type="scientific">Gymnopilus junonius</name>
    <name type="common">Spectacular rustgill mushroom</name>
    <name type="synonym">Gymnopilus spectabilis subsp. junonius</name>
    <dbReference type="NCBI Taxonomy" id="109634"/>
    <lineage>
        <taxon>Eukaryota</taxon>
        <taxon>Fungi</taxon>
        <taxon>Dikarya</taxon>
        <taxon>Basidiomycota</taxon>
        <taxon>Agaricomycotina</taxon>
        <taxon>Agaricomycetes</taxon>
        <taxon>Agaricomycetidae</taxon>
        <taxon>Agaricales</taxon>
        <taxon>Agaricineae</taxon>
        <taxon>Hymenogastraceae</taxon>
        <taxon>Gymnopilus</taxon>
    </lineage>
</organism>
<feature type="compositionally biased region" description="Polar residues" evidence="1">
    <location>
        <begin position="866"/>
        <end position="875"/>
    </location>
</feature>
<sequence>MAQPTQDIKVLSDTTGQEVKEQAVERSGGGLEVSGLGQADENSSSTPSVAPADSPAEKSASQSSITAQPSAPSARPSLVPLGSSHAQTSSLTPVAPHPKRFSAVNINKKFLEKNTASGSSGSSVSSVAKSGSPAARPSIQPTSSHSRLVTTKLTASPAVTSSTAGWSRPSSVAPSPATASNSPSSTSPLPTAPPTQSPAPGAPQLPHAGKVIHPQPRNTVAPTSSSHKESGGTKPVWGNVKPPTAAPLRPDIEPIASSIRKQSKALEETKVTSDAAAKQLRLEEADAFRGVHLNPNVHHWDDMEEDDDNFLGGVIEFGDGRQYKIESTEQSGAPPARGLSQAHAADASQKEPTAGPVSKEERFVDDFDRSWPKSRNSPASASKDVAPSPSISPVMSHSTQSPKDSSRVLFNERSNRLEPYSQSHRPGSFASKRSNHQEGPGAHEPRSAREGSIQVLQKSSGHDFGSRGRRYSASSTGFSAGAPNGYPGDRHRDREPPVRREGPPPSPRFSREHPPLGTETGGRDFDGDRSRRNFMGPPSHAGQKHPQDGGRQLPPHLVQLSPNAPLKRLPSRERRFSPSEPSAALPLPTSTGITPHSPAVSQNSLNVVSPASATNIPLPLSAPDLDVARKDVMHTAAERAKQRRQQEEQEREAQKERARRKAAELEEKMKAAEAEKERRKREEEAKAVAKESEAVKLIEDAVKSVELSVKPTTDAMARDPATGKSLPEPLTGTSVTSPDSQHLESSRQAGIIPPRTAPLPTSAGSQSESWRTRTAGLPSAVPRQIQTRPPASATFIPSGPSAIEQVESIAGGSKDDLEVVDFTDMSKFVAVQNTAENASENAVQASAAPSILTKPPRPVASDFFEDQTTPTTPATASKGAGAGFGAWRKKVSQDARPDIRANAIEDHSKSEQSDHPSVVGKEQLRGRDSSFSPDSSMMSTKEPLSYQEVNGGQIVQLPQTVRSPRTQAFYKEAPMSALDDAMSRIKGVLVGMHAETPREIATSGSVDQDVQSLRTNQIATQQAHVRLVPKERWVPPALRQRNFDDADEPREVFLVTVLQPPTTPPPTNHVVRLPTVSRRVDNISKKQLHAFFRPPYQARLDILSFDPPVHDMNRRDLSLNDVLFRRPPPGFKGKFKYRVMLPRRRGPKVNMPSVLAKPNVTGAFGRPTVADGATSWRKSAASSTIQVKSSYNVHEPDTTSCSPPPQSSPPESNAASIPKSSESTSKSDTNTTTRSRSQPKMPEGSGVAFMRDSRIDVVEADTKPLVNFIVGSQLEEAATTDSPKAVSSVEDSASKPPDTKSGHSVTLNGLATSSATSVEDGAPSLTSSKAESSDALNDHILITPPGHHSSTPWARSSVSLPIKDTSARAPDHEHLKALWSQTSNKANLHSVNSLEGIADDLTSLPFTIHDVKSEDGETPPPSLPSAPSRMSLHEVTRAFQTVPTSSSSSSQSSHRATFSPPSTNAPVARPTTATTTYAYSPAPQSSMRPAYVSYPSPMMSHSPSPVIYGHPMASSPVPGRMQINGHTSLFSQPVWMPMPGPSAQAPSNMIRPVASPYPPAQMLPYPTGYAPQAPPTSMMHAPQGQATGRGRGMPVMSPVMSHAHAHPASAMYASSPVMLHAVPVPQNHGYMPVSTGRGVPPRTENGQVPTSQQHPAHNNHQPHTAFHPASASPFVRSAW</sequence>
<feature type="compositionally biased region" description="Polar residues" evidence="1">
    <location>
        <begin position="1"/>
        <end position="17"/>
    </location>
</feature>
<keyword evidence="3" id="KW-1185">Reference proteome</keyword>
<reference evidence="2" key="1">
    <citation type="submission" date="2020-11" db="EMBL/GenBank/DDBJ databases">
        <authorList>
            <consortium name="DOE Joint Genome Institute"/>
            <person name="Ahrendt S."/>
            <person name="Riley R."/>
            <person name="Andreopoulos W."/>
            <person name="LaButti K."/>
            <person name="Pangilinan J."/>
            <person name="Ruiz-duenas F.J."/>
            <person name="Barrasa J.M."/>
            <person name="Sanchez-Garcia M."/>
            <person name="Camarero S."/>
            <person name="Miyauchi S."/>
            <person name="Serrano A."/>
            <person name="Linde D."/>
            <person name="Babiker R."/>
            <person name="Drula E."/>
            <person name="Ayuso-Fernandez I."/>
            <person name="Pacheco R."/>
            <person name="Padilla G."/>
            <person name="Ferreira P."/>
            <person name="Barriuso J."/>
            <person name="Kellner H."/>
            <person name="Castanera R."/>
            <person name="Alfaro M."/>
            <person name="Ramirez L."/>
            <person name="Pisabarro A.G."/>
            <person name="Kuo A."/>
            <person name="Tritt A."/>
            <person name="Lipzen A."/>
            <person name="He G."/>
            <person name="Yan M."/>
            <person name="Ng V."/>
            <person name="Cullen D."/>
            <person name="Martin F."/>
            <person name="Rosso M.-N."/>
            <person name="Henrissat B."/>
            <person name="Hibbett D."/>
            <person name="Martinez A.T."/>
            <person name="Grigoriev I.V."/>
        </authorList>
    </citation>
    <scope>NUCLEOTIDE SEQUENCE</scope>
    <source>
        <strain evidence="2">AH 44721</strain>
    </source>
</reference>
<feature type="compositionally biased region" description="Low complexity" evidence="1">
    <location>
        <begin position="1652"/>
        <end position="1663"/>
    </location>
</feature>
<feature type="compositionally biased region" description="Basic and acidic residues" evidence="1">
    <location>
        <begin position="488"/>
        <end position="502"/>
    </location>
</feature>
<dbReference type="EMBL" id="JADNYJ010000087">
    <property type="protein sequence ID" value="KAF8887947.1"/>
    <property type="molecule type" value="Genomic_DNA"/>
</dbReference>
<name>A0A9P5NJY1_GYMJU</name>
<evidence type="ECO:0000256" key="1">
    <source>
        <dbReference type="SAM" id="MobiDB-lite"/>
    </source>
</evidence>
<feature type="compositionally biased region" description="Polar residues" evidence="1">
    <location>
        <begin position="59"/>
        <end position="71"/>
    </location>
</feature>
<comment type="caution">
    <text evidence="2">The sequence shown here is derived from an EMBL/GenBank/DDBJ whole genome shotgun (WGS) entry which is preliminary data.</text>
</comment>
<feature type="compositionally biased region" description="Polar residues" evidence="1">
    <location>
        <begin position="731"/>
        <end position="740"/>
    </location>
</feature>
<feature type="compositionally biased region" description="Polar residues" evidence="1">
    <location>
        <begin position="139"/>
        <end position="165"/>
    </location>
</feature>
<dbReference type="Proteomes" id="UP000724874">
    <property type="component" value="Unassembled WGS sequence"/>
</dbReference>
<feature type="region of interest" description="Disordered" evidence="1">
    <location>
        <begin position="322"/>
        <end position="604"/>
    </location>
</feature>